<keyword evidence="2" id="KW-0813">Transport</keyword>
<dbReference type="EMBL" id="BRXZ01000454">
    <property type="protein sequence ID" value="GMI11967.1"/>
    <property type="molecule type" value="Genomic_DNA"/>
</dbReference>
<dbReference type="GO" id="GO:0005886">
    <property type="term" value="C:plasma membrane"/>
    <property type="evidence" value="ECO:0007669"/>
    <property type="project" value="UniProtKB-SubCell"/>
</dbReference>
<dbReference type="AlphaFoldDB" id="A0A9W7FGY7"/>
<evidence type="ECO:0000313" key="8">
    <source>
        <dbReference type="EMBL" id="GMI11967.1"/>
    </source>
</evidence>
<keyword evidence="5 7" id="KW-1133">Transmembrane helix</keyword>
<dbReference type="GO" id="GO:0022857">
    <property type="term" value="F:transmembrane transporter activity"/>
    <property type="evidence" value="ECO:0007669"/>
    <property type="project" value="InterPro"/>
</dbReference>
<dbReference type="InterPro" id="IPR037185">
    <property type="entry name" value="EmrE-like"/>
</dbReference>
<evidence type="ECO:0000256" key="7">
    <source>
        <dbReference type="SAM" id="Phobius"/>
    </source>
</evidence>
<dbReference type="InterPro" id="IPR045324">
    <property type="entry name" value="Small_multidrug_res"/>
</dbReference>
<accession>A0A9W7FGY7</accession>
<protein>
    <recommendedName>
        <fullName evidence="10">Small multidrug resistance protein</fullName>
    </recommendedName>
</protein>
<dbReference type="InterPro" id="IPR000390">
    <property type="entry name" value="Small_drug/metabolite_transptr"/>
</dbReference>
<feature type="transmembrane region" description="Helical" evidence="7">
    <location>
        <begin position="78"/>
        <end position="97"/>
    </location>
</feature>
<evidence type="ECO:0000256" key="6">
    <source>
        <dbReference type="ARBA" id="ARBA00023136"/>
    </source>
</evidence>
<comment type="caution">
    <text evidence="8">The sequence shown here is derived from an EMBL/GenBank/DDBJ whole genome shotgun (WGS) entry which is preliminary data.</text>
</comment>
<dbReference type="PANTHER" id="PTHR30561:SF1">
    <property type="entry name" value="MULTIDRUG TRANSPORTER EMRE"/>
    <property type="match status" value="1"/>
</dbReference>
<keyword evidence="4 7" id="KW-0812">Transmembrane</keyword>
<keyword evidence="9" id="KW-1185">Reference proteome</keyword>
<sequence length="100" mass="10586">MLAIFVEILATTYLKLSRDKNSFSGLTMSMVLFNISLTLFATSLGQIPVSTAYAIWSALGTAAVSFAGVLYFGETVSMLKVVSLLSIIVGVVGLNMADLV</sequence>
<evidence type="ECO:0000256" key="5">
    <source>
        <dbReference type="ARBA" id="ARBA00022989"/>
    </source>
</evidence>
<evidence type="ECO:0000256" key="2">
    <source>
        <dbReference type="ARBA" id="ARBA00022448"/>
    </source>
</evidence>
<dbReference type="Proteomes" id="UP001165082">
    <property type="component" value="Unassembled WGS sequence"/>
</dbReference>
<dbReference type="Gene3D" id="1.10.3730.20">
    <property type="match status" value="1"/>
</dbReference>
<evidence type="ECO:0000313" key="9">
    <source>
        <dbReference type="Proteomes" id="UP001165082"/>
    </source>
</evidence>
<keyword evidence="6 7" id="KW-0472">Membrane</keyword>
<reference evidence="8" key="1">
    <citation type="submission" date="2022-07" db="EMBL/GenBank/DDBJ databases">
        <title>Genome analysis of Parmales, a sister group of diatoms, reveals the evolutionary specialization of diatoms from phago-mixotrophs to photoautotrophs.</title>
        <authorList>
            <person name="Ban H."/>
            <person name="Sato S."/>
            <person name="Yoshikawa S."/>
            <person name="Kazumasa Y."/>
            <person name="Nakamura Y."/>
            <person name="Ichinomiya M."/>
            <person name="Saitoh K."/>
            <person name="Sato N."/>
            <person name="Blanc-Mathieu R."/>
            <person name="Endo H."/>
            <person name="Kuwata A."/>
            <person name="Ogata H."/>
        </authorList>
    </citation>
    <scope>NUCLEOTIDE SEQUENCE</scope>
</reference>
<evidence type="ECO:0008006" key="10">
    <source>
        <dbReference type="Google" id="ProtNLM"/>
    </source>
</evidence>
<evidence type="ECO:0000256" key="3">
    <source>
        <dbReference type="ARBA" id="ARBA00022475"/>
    </source>
</evidence>
<evidence type="ECO:0000256" key="1">
    <source>
        <dbReference type="ARBA" id="ARBA00004651"/>
    </source>
</evidence>
<name>A0A9W7FGY7_9STRA</name>
<gene>
    <name evidence="8" type="ORF">TrRE_jg9142</name>
</gene>
<evidence type="ECO:0000256" key="4">
    <source>
        <dbReference type="ARBA" id="ARBA00022692"/>
    </source>
</evidence>
<dbReference type="PANTHER" id="PTHR30561">
    <property type="entry name" value="SMR FAMILY PROTON-DEPENDENT DRUG EFFLUX TRANSPORTER SUGE"/>
    <property type="match status" value="1"/>
</dbReference>
<proteinExistence type="predicted"/>
<feature type="transmembrane region" description="Helical" evidence="7">
    <location>
        <begin position="53"/>
        <end position="72"/>
    </location>
</feature>
<dbReference type="SUPFAM" id="SSF103481">
    <property type="entry name" value="Multidrug resistance efflux transporter EmrE"/>
    <property type="match status" value="1"/>
</dbReference>
<dbReference type="OrthoDB" id="195543at2759"/>
<organism evidence="8 9">
    <name type="scientific">Triparma retinervis</name>
    <dbReference type="NCBI Taxonomy" id="2557542"/>
    <lineage>
        <taxon>Eukaryota</taxon>
        <taxon>Sar</taxon>
        <taxon>Stramenopiles</taxon>
        <taxon>Ochrophyta</taxon>
        <taxon>Bolidophyceae</taxon>
        <taxon>Parmales</taxon>
        <taxon>Triparmaceae</taxon>
        <taxon>Triparma</taxon>
    </lineage>
</organism>
<keyword evidence="3" id="KW-1003">Cell membrane</keyword>
<dbReference type="Pfam" id="PF00893">
    <property type="entry name" value="Multi_Drug_Res"/>
    <property type="match status" value="1"/>
</dbReference>
<comment type="subcellular location">
    <subcellularLocation>
        <location evidence="1">Cell membrane</location>
        <topology evidence="1">Multi-pass membrane protein</topology>
    </subcellularLocation>
</comment>
<feature type="transmembrane region" description="Helical" evidence="7">
    <location>
        <begin position="23"/>
        <end position="41"/>
    </location>
</feature>